<dbReference type="AlphaFoldDB" id="A0A1H2QU24"/>
<dbReference type="InterPro" id="IPR001492">
    <property type="entry name" value="Flagellin"/>
</dbReference>
<gene>
    <name evidence="6" type="ORF">SAMN05660923_00223</name>
</gene>
<dbReference type="InterPro" id="IPR046358">
    <property type="entry name" value="Flagellin_C"/>
</dbReference>
<keyword evidence="3" id="KW-0975">Bacterial flagellum</keyword>
<feature type="domain" description="Flagellin C-terminal" evidence="5">
    <location>
        <begin position="229"/>
        <end position="302"/>
    </location>
</feature>
<dbReference type="GO" id="GO:0009424">
    <property type="term" value="C:bacterial-type flagellum hook"/>
    <property type="evidence" value="ECO:0007669"/>
    <property type="project" value="InterPro"/>
</dbReference>
<proteinExistence type="inferred from homology"/>
<dbReference type="Gene3D" id="1.20.1330.10">
    <property type="entry name" value="f41 fragment of flagellin, N-terminal domain"/>
    <property type="match status" value="1"/>
</dbReference>
<evidence type="ECO:0000259" key="4">
    <source>
        <dbReference type="Pfam" id="PF00669"/>
    </source>
</evidence>
<comment type="similarity">
    <text evidence="2">Belongs to the bacterial flagellin family.</text>
</comment>
<dbReference type="NCBIfam" id="TIGR02550">
    <property type="entry name" value="flagell_flgL"/>
    <property type="match status" value="1"/>
</dbReference>
<sequence length="312" mass="35039">MRVTNNMLVNNLVYNLNQNLKTLEKLQYQLATGKKFRVPSDDPIGASKSLKFNTDKSKLEQYERNVDDALSWMTDTEAALGEIVEVLKRAKELTVDAANGTKTTEDLHKIKEEIDQLKEHLVQIANTNYAGRHIFSGYKTDKPLITVDENTGNIVYNITLESTEVFEYNVGISERVKVNTLGGKVFGRQDEVYTGEVTQGEKPYLIEVFEELSNALSNNIPEDIQQALTNLDKSLEQVLAVRSEVGAKMNRLKLTEKKLGVQILNVKELLTYNEGVDVAEAFMNLNVAQNVYVSSLMTGARIIQPTLVEFLS</sequence>
<dbReference type="PANTHER" id="PTHR42792">
    <property type="entry name" value="FLAGELLIN"/>
    <property type="match status" value="1"/>
</dbReference>
<organism evidence="6 7">
    <name type="scientific">Tepidimicrobium xylanilyticum</name>
    <dbReference type="NCBI Taxonomy" id="1123352"/>
    <lineage>
        <taxon>Bacteria</taxon>
        <taxon>Bacillati</taxon>
        <taxon>Bacillota</taxon>
        <taxon>Tissierellia</taxon>
        <taxon>Tissierellales</taxon>
        <taxon>Tepidimicrobiaceae</taxon>
        <taxon>Tepidimicrobium</taxon>
    </lineage>
</organism>
<dbReference type="Pfam" id="PF00700">
    <property type="entry name" value="Flagellin_C"/>
    <property type="match status" value="1"/>
</dbReference>
<keyword evidence="6" id="KW-0966">Cell projection</keyword>
<dbReference type="Pfam" id="PF00669">
    <property type="entry name" value="Flagellin_N"/>
    <property type="match status" value="1"/>
</dbReference>
<evidence type="ECO:0000256" key="1">
    <source>
        <dbReference type="ARBA" id="ARBA00004365"/>
    </source>
</evidence>
<evidence type="ECO:0000256" key="3">
    <source>
        <dbReference type="ARBA" id="ARBA00023143"/>
    </source>
</evidence>
<evidence type="ECO:0000313" key="7">
    <source>
        <dbReference type="Proteomes" id="UP000198828"/>
    </source>
</evidence>
<evidence type="ECO:0000259" key="5">
    <source>
        <dbReference type="Pfam" id="PF00700"/>
    </source>
</evidence>
<reference evidence="6 7" key="1">
    <citation type="submission" date="2016-10" db="EMBL/GenBank/DDBJ databases">
        <authorList>
            <person name="de Groot N.N."/>
        </authorList>
    </citation>
    <scope>NUCLEOTIDE SEQUENCE [LARGE SCALE GENOMIC DNA]</scope>
    <source>
        <strain evidence="6 7">DSM 23310</strain>
    </source>
</reference>
<dbReference type="PANTHER" id="PTHR42792:SF1">
    <property type="entry name" value="FLAGELLAR HOOK-ASSOCIATED PROTEIN 3"/>
    <property type="match status" value="1"/>
</dbReference>
<dbReference type="RefSeq" id="WP_093749991.1">
    <property type="nucleotide sequence ID" value="NZ_FNNG01000001.1"/>
</dbReference>
<protein>
    <submittedName>
        <fullName evidence="6">Flagellar hook-associated protein 3 FlgL</fullName>
    </submittedName>
</protein>
<dbReference type="InterPro" id="IPR013384">
    <property type="entry name" value="Flagell_FlgL"/>
</dbReference>
<dbReference type="GO" id="GO:0005198">
    <property type="term" value="F:structural molecule activity"/>
    <property type="evidence" value="ECO:0007669"/>
    <property type="project" value="InterPro"/>
</dbReference>
<evidence type="ECO:0000256" key="2">
    <source>
        <dbReference type="ARBA" id="ARBA00005709"/>
    </source>
</evidence>
<dbReference type="EMBL" id="FNNG01000001">
    <property type="protein sequence ID" value="SDW10625.1"/>
    <property type="molecule type" value="Genomic_DNA"/>
</dbReference>
<name>A0A1H2QU24_9FIRM</name>
<keyword evidence="6" id="KW-0282">Flagellum</keyword>
<dbReference type="GO" id="GO:0071973">
    <property type="term" value="P:bacterial-type flagellum-dependent cell motility"/>
    <property type="evidence" value="ECO:0007669"/>
    <property type="project" value="InterPro"/>
</dbReference>
<evidence type="ECO:0000313" key="6">
    <source>
        <dbReference type="EMBL" id="SDW10625.1"/>
    </source>
</evidence>
<dbReference type="SUPFAM" id="SSF64518">
    <property type="entry name" value="Phase 1 flagellin"/>
    <property type="match status" value="1"/>
</dbReference>
<comment type="subcellular location">
    <subcellularLocation>
        <location evidence="1">Bacterial flagellum</location>
    </subcellularLocation>
</comment>
<dbReference type="Proteomes" id="UP000198828">
    <property type="component" value="Unassembled WGS sequence"/>
</dbReference>
<keyword evidence="6" id="KW-0969">Cilium</keyword>
<feature type="domain" description="Flagellin N-terminal" evidence="4">
    <location>
        <begin position="4"/>
        <end position="140"/>
    </location>
</feature>
<dbReference type="InterPro" id="IPR001029">
    <property type="entry name" value="Flagellin_N"/>
</dbReference>
<dbReference type="OrthoDB" id="9758307at2"/>
<accession>A0A1H2QU24</accession>
<keyword evidence="7" id="KW-1185">Reference proteome</keyword>